<keyword evidence="3 6" id="KW-0032">Aminotransferase</keyword>
<comment type="cofactor">
    <cofactor evidence="1 6">
        <name>pyridoxal 5'-phosphate</name>
        <dbReference type="ChEBI" id="CHEBI:597326"/>
    </cofactor>
</comment>
<evidence type="ECO:0000256" key="3">
    <source>
        <dbReference type="ARBA" id="ARBA00022576"/>
    </source>
</evidence>
<reference evidence="8 9" key="1">
    <citation type="submission" date="2014-01" db="EMBL/GenBank/DDBJ databases">
        <title>Plasmidome dynamics in the species complex Clostridium novyi sensu lato converts strains of independent lineages into distinctly different pathogens.</title>
        <authorList>
            <person name="Skarin H."/>
            <person name="Segerman B."/>
        </authorList>
    </citation>
    <scope>NUCLEOTIDE SEQUENCE [LARGE SCALE GENOMIC DNA]</scope>
    <source>
        <strain evidence="8 9">DC5</strain>
    </source>
</reference>
<dbReference type="AlphaFoldDB" id="A0A0A0IG11"/>
<sequence length="383" mass="43672">MKKLVSNHVENIEISGIRKFYNKVVKIPDALSLTLGQPDFNVPQKIKDAMIKAINENKTAYTSNAGIEELREEISKYLYNNFNIAYEKEEICLTIGGSEALLATFMAFINEGDKVLIPTPAYPAYESCVKLLGGTIVNYELNDDFSINHIRLKEIIEKENPKIMVLSYPCNPTGAILSKEDKEKLYELMKEKNILIISDEIYSSLCFEKEYNSLGQYEDIKEKVIIVNGFSKMFSMTGLRLGYVCAHKKHIDSIIKVHQYNVSCAPSIVQWGALEGLKNSLDDVENMKNEFIKRRDYLYDRLNAMGFEVNMPKGAFYMFPSIKKFNMSSEEFCERLLNEAKVAIVPGSAFGNGGEGFVRISYCYSIERIKESIERLEAWINTL</sequence>
<evidence type="ECO:0000313" key="9">
    <source>
        <dbReference type="Proteomes" id="UP000030014"/>
    </source>
</evidence>
<dbReference type="CDD" id="cd00609">
    <property type="entry name" value="AAT_like"/>
    <property type="match status" value="1"/>
</dbReference>
<dbReference type="GO" id="GO:0006520">
    <property type="term" value="P:amino acid metabolic process"/>
    <property type="evidence" value="ECO:0007669"/>
    <property type="project" value="InterPro"/>
</dbReference>
<dbReference type="SUPFAM" id="SSF53383">
    <property type="entry name" value="PLP-dependent transferases"/>
    <property type="match status" value="1"/>
</dbReference>
<dbReference type="PANTHER" id="PTHR46383:SF4">
    <property type="entry name" value="AMINOTRANSFERASE"/>
    <property type="match status" value="1"/>
</dbReference>
<proteinExistence type="inferred from homology"/>
<dbReference type="EC" id="2.6.1.-" evidence="6"/>
<dbReference type="InterPro" id="IPR004839">
    <property type="entry name" value="Aminotransferase_I/II_large"/>
</dbReference>
<protein>
    <recommendedName>
        <fullName evidence="6">Aminotransferase</fullName>
        <ecNumber evidence="6">2.6.1.-</ecNumber>
    </recommendedName>
</protein>
<evidence type="ECO:0000256" key="2">
    <source>
        <dbReference type="ARBA" id="ARBA00007441"/>
    </source>
</evidence>
<dbReference type="GO" id="GO:0030170">
    <property type="term" value="F:pyridoxal phosphate binding"/>
    <property type="evidence" value="ECO:0007669"/>
    <property type="project" value="InterPro"/>
</dbReference>
<feature type="domain" description="Aminotransferase class I/classII large" evidence="7">
    <location>
        <begin position="29"/>
        <end position="376"/>
    </location>
</feature>
<dbReference type="Pfam" id="PF00155">
    <property type="entry name" value="Aminotran_1_2"/>
    <property type="match status" value="1"/>
</dbReference>
<name>A0A0A0IG11_CLOBO</name>
<evidence type="ECO:0000256" key="5">
    <source>
        <dbReference type="ARBA" id="ARBA00022898"/>
    </source>
</evidence>
<dbReference type="PROSITE" id="PS00105">
    <property type="entry name" value="AA_TRANSFER_CLASS_1"/>
    <property type="match status" value="1"/>
</dbReference>
<accession>A0A0A0IG11</accession>
<dbReference type="InterPro" id="IPR015424">
    <property type="entry name" value="PyrdxlP-dep_Trfase"/>
</dbReference>
<keyword evidence="4 6" id="KW-0808">Transferase</keyword>
<dbReference type="Gene3D" id="3.90.1150.10">
    <property type="entry name" value="Aspartate Aminotransferase, domain 1"/>
    <property type="match status" value="1"/>
</dbReference>
<comment type="similarity">
    <text evidence="2 6">Belongs to the class-I pyridoxal-phosphate-dependent aminotransferase family.</text>
</comment>
<evidence type="ECO:0000259" key="7">
    <source>
        <dbReference type="Pfam" id="PF00155"/>
    </source>
</evidence>
<dbReference type="Proteomes" id="UP000030014">
    <property type="component" value="Unassembled WGS sequence"/>
</dbReference>
<dbReference type="Gene3D" id="3.40.640.10">
    <property type="entry name" value="Type I PLP-dependent aspartate aminotransferase-like (Major domain)"/>
    <property type="match status" value="1"/>
</dbReference>
<keyword evidence="5" id="KW-0663">Pyridoxal phosphate</keyword>
<dbReference type="InterPro" id="IPR050596">
    <property type="entry name" value="AspAT/PAT-like"/>
</dbReference>
<organism evidence="8 9">
    <name type="scientific">Clostridium botulinum C/D str. DC5</name>
    <dbReference type="NCBI Taxonomy" id="1443128"/>
    <lineage>
        <taxon>Bacteria</taxon>
        <taxon>Bacillati</taxon>
        <taxon>Bacillota</taxon>
        <taxon>Clostridia</taxon>
        <taxon>Eubacteriales</taxon>
        <taxon>Clostridiaceae</taxon>
        <taxon>Clostridium</taxon>
    </lineage>
</organism>
<dbReference type="EMBL" id="JDRY01000033">
    <property type="protein sequence ID" value="KGM99493.1"/>
    <property type="molecule type" value="Genomic_DNA"/>
</dbReference>
<dbReference type="InterPro" id="IPR004838">
    <property type="entry name" value="NHTrfase_class1_PyrdxlP-BS"/>
</dbReference>
<dbReference type="InterPro" id="IPR015421">
    <property type="entry name" value="PyrdxlP-dep_Trfase_major"/>
</dbReference>
<dbReference type="PANTHER" id="PTHR46383">
    <property type="entry name" value="ASPARTATE AMINOTRANSFERASE"/>
    <property type="match status" value="1"/>
</dbReference>
<gene>
    <name evidence="8" type="ORF">Z955_06575</name>
</gene>
<dbReference type="RefSeq" id="WP_039259422.1">
    <property type="nucleotide sequence ID" value="NZ_JDRY01000033.1"/>
</dbReference>
<dbReference type="InterPro" id="IPR015422">
    <property type="entry name" value="PyrdxlP-dep_Trfase_small"/>
</dbReference>
<comment type="caution">
    <text evidence="8">The sequence shown here is derived from an EMBL/GenBank/DDBJ whole genome shotgun (WGS) entry which is preliminary data.</text>
</comment>
<evidence type="ECO:0000256" key="4">
    <source>
        <dbReference type="ARBA" id="ARBA00022679"/>
    </source>
</evidence>
<evidence type="ECO:0000313" key="8">
    <source>
        <dbReference type="EMBL" id="KGM99493.1"/>
    </source>
</evidence>
<evidence type="ECO:0000256" key="6">
    <source>
        <dbReference type="RuleBase" id="RU000481"/>
    </source>
</evidence>
<evidence type="ECO:0000256" key="1">
    <source>
        <dbReference type="ARBA" id="ARBA00001933"/>
    </source>
</evidence>
<dbReference type="GO" id="GO:0008483">
    <property type="term" value="F:transaminase activity"/>
    <property type="evidence" value="ECO:0007669"/>
    <property type="project" value="UniProtKB-KW"/>
</dbReference>